<dbReference type="OrthoDB" id="1711023at2"/>
<name>A0A1M5S950_9FIRM</name>
<dbReference type="InterPro" id="IPR005598">
    <property type="entry name" value="ATP_synth_I"/>
</dbReference>
<reference evidence="8" key="1">
    <citation type="submission" date="2016-11" db="EMBL/GenBank/DDBJ databases">
        <authorList>
            <person name="Varghese N."/>
            <person name="Submissions S."/>
        </authorList>
    </citation>
    <scope>NUCLEOTIDE SEQUENCE [LARGE SCALE GENOMIC DNA]</scope>
    <source>
        <strain evidence="8">DSM 2635</strain>
    </source>
</reference>
<keyword evidence="5 6" id="KW-0472">Membrane</keyword>
<keyword evidence="8" id="KW-1185">Reference proteome</keyword>
<feature type="transmembrane region" description="Helical" evidence="6">
    <location>
        <begin position="101"/>
        <end position="120"/>
    </location>
</feature>
<protein>
    <submittedName>
        <fullName evidence="7">ATP synthase I chain</fullName>
    </submittedName>
</protein>
<feature type="transmembrane region" description="Helical" evidence="6">
    <location>
        <begin position="37"/>
        <end position="57"/>
    </location>
</feature>
<dbReference type="STRING" id="1121321.SAMN04488530_13815"/>
<dbReference type="AlphaFoldDB" id="A0A1M5S950"/>
<organism evidence="7 8">
    <name type="scientific">Asaccharospora irregularis DSM 2635</name>
    <dbReference type="NCBI Taxonomy" id="1121321"/>
    <lineage>
        <taxon>Bacteria</taxon>
        <taxon>Bacillati</taxon>
        <taxon>Bacillota</taxon>
        <taxon>Clostridia</taxon>
        <taxon>Peptostreptococcales</taxon>
        <taxon>Peptostreptococcaceae</taxon>
        <taxon>Asaccharospora</taxon>
    </lineage>
</organism>
<evidence type="ECO:0000256" key="1">
    <source>
        <dbReference type="ARBA" id="ARBA00004651"/>
    </source>
</evidence>
<keyword evidence="4 6" id="KW-1133">Transmembrane helix</keyword>
<sequence>MDAKLVKQIRYVNKGVLIFDIIVVILLQLTSNLNKPMLLGLIFGSLIALLNFRLLAIALEKTVNLPVRKAQIYSSSRYLIRMTIIFIVLMVSATASHLNLLGTVIGLLGPKFVILSKTVLIDKLKRKEA</sequence>
<dbReference type="Pfam" id="PF03899">
    <property type="entry name" value="ATP-synt_I"/>
    <property type="match status" value="1"/>
</dbReference>
<gene>
    <name evidence="7" type="ORF">SAMN04488530_13815</name>
</gene>
<evidence type="ECO:0000256" key="4">
    <source>
        <dbReference type="ARBA" id="ARBA00022989"/>
    </source>
</evidence>
<evidence type="ECO:0000256" key="3">
    <source>
        <dbReference type="ARBA" id="ARBA00022692"/>
    </source>
</evidence>
<evidence type="ECO:0000313" key="8">
    <source>
        <dbReference type="Proteomes" id="UP000243255"/>
    </source>
</evidence>
<keyword evidence="2" id="KW-1003">Cell membrane</keyword>
<evidence type="ECO:0000256" key="2">
    <source>
        <dbReference type="ARBA" id="ARBA00022475"/>
    </source>
</evidence>
<dbReference type="GO" id="GO:0005886">
    <property type="term" value="C:plasma membrane"/>
    <property type="evidence" value="ECO:0007669"/>
    <property type="project" value="UniProtKB-SubCell"/>
</dbReference>
<dbReference type="Proteomes" id="UP000243255">
    <property type="component" value="Unassembled WGS sequence"/>
</dbReference>
<evidence type="ECO:0000256" key="6">
    <source>
        <dbReference type="SAM" id="Phobius"/>
    </source>
</evidence>
<dbReference type="EMBL" id="FQWX01000038">
    <property type="protein sequence ID" value="SHH34970.1"/>
    <property type="molecule type" value="Genomic_DNA"/>
</dbReference>
<evidence type="ECO:0000256" key="5">
    <source>
        <dbReference type="ARBA" id="ARBA00023136"/>
    </source>
</evidence>
<comment type="subcellular location">
    <subcellularLocation>
        <location evidence="1">Cell membrane</location>
        <topology evidence="1">Multi-pass membrane protein</topology>
    </subcellularLocation>
</comment>
<proteinExistence type="predicted"/>
<feature type="transmembrane region" description="Helical" evidence="6">
    <location>
        <begin position="78"/>
        <end position="95"/>
    </location>
</feature>
<feature type="transmembrane region" description="Helical" evidence="6">
    <location>
        <begin position="12"/>
        <end position="31"/>
    </location>
</feature>
<keyword evidence="3 6" id="KW-0812">Transmembrane</keyword>
<evidence type="ECO:0000313" key="7">
    <source>
        <dbReference type="EMBL" id="SHH34970.1"/>
    </source>
</evidence>
<dbReference type="RefSeq" id="WP_073127308.1">
    <property type="nucleotide sequence ID" value="NZ_BAABCH010000080.1"/>
</dbReference>
<accession>A0A1M5S950</accession>